<feature type="domain" description="Aminotransferase class I/classII large" evidence="1">
    <location>
        <begin position="91"/>
        <end position="398"/>
    </location>
</feature>
<keyword evidence="2" id="KW-0808">Transferase</keyword>
<comment type="caution">
    <text evidence="2">The sequence shown here is derived from an EMBL/GenBank/DDBJ whole genome shotgun (WGS) entry which is preliminary data.</text>
</comment>
<dbReference type="EMBL" id="JAVRFD010000006">
    <property type="protein sequence ID" value="MDT0543961.1"/>
    <property type="molecule type" value="Genomic_DNA"/>
</dbReference>
<evidence type="ECO:0000313" key="3">
    <source>
        <dbReference type="Proteomes" id="UP001180754"/>
    </source>
</evidence>
<gene>
    <name evidence="2" type="ORF">RND15_14800</name>
</gene>
<dbReference type="Pfam" id="PF00155">
    <property type="entry name" value="Aminotran_1_2"/>
    <property type="match status" value="1"/>
</dbReference>
<dbReference type="RefSeq" id="WP_311724374.1">
    <property type="nucleotide sequence ID" value="NZ_JAVRFD010000006.1"/>
</dbReference>
<dbReference type="PANTHER" id="PTHR43510">
    <property type="entry name" value="AMINOTRANSFERASE FUNCTION, HYPOTHETICAL (EUROFUNG)"/>
    <property type="match status" value="1"/>
</dbReference>
<accession>A0ABU2XDI8</accession>
<dbReference type="InterPro" id="IPR015422">
    <property type="entry name" value="PyrdxlP-dep_Trfase_small"/>
</dbReference>
<name>A0ABU2XDI8_9ACTN</name>
<dbReference type="CDD" id="cd00609">
    <property type="entry name" value="AAT_like"/>
    <property type="match status" value="1"/>
</dbReference>
<dbReference type="InterPro" id="IPR015424">
    <property type="entry name" value="PyrdxlP-dep_Trfase"/>
</dbReference>
<dbReference type="GO" id="GO:0008483">
    <property type="term" value="F:transaminase activity"/>
    <property type="evidence" value="ECO:0007669"/>
    <property type="project" value="UniProtKB-KW"/>
</dbReference>
<protein>
    <submittedName>
        <fullName evidence="2">Aminotransferase class I/II-fold pyridoxal phosphate-dependent enzyme</fullName>
    </submittedName>
</protein>
<organism evidence="2 3">
    <name type="scientific">Streptomyces lonegramiae</name>
    <dbReference type="NCBI Taxonomy" id="3075524"/>
    <lineage>
        <taxon>Bacteria</taxon>
        <taxon>Bacillati</taxon>
        <taxon>Actinomycetota</taxon>
        <taxon>Actinomycetes</taxon>
        <taxon>Kitasatosporales</taxon>
        <taxon>Streptomycetaceae</taxon>
        <taxon>Streptomyces</taxon>
    </lineage>
</organism>
<dbReference type="SUPFAM" id="SSF53383">
    <property type="entry name" value="PLP-dependent transferases"/>
    <property type="match status" value="1"/>
</dbReference>
<dbReference type="PANTHER" id="PTHR43510:SF1">
    <property type="entry name" value="AMINOTRANSFERASE FUNCTION, HYPOTHETICAL (EUROFUNG)"/>
    <property type="match status" value="1"/>
</dbReference>
<dbReference type="InterPro" id="IPR015421">
    <property type="entry name" value="PyrdxlP-dep_Trfase_major"/>
</dbReference>
<dbReference type="Gene3D" id="3.90.1150.10">
    <property type="entry name" value="Aspartate Aminotransferase, domain 1"/>
    <property type="match status" value="1"/>
</dbReference>
<keyword evidence="3" id="KW-1185">Reference proteome</keyword>
<dbReference type="Gene3D" id="3.40.640.10">
    <property type="entry name" value="Type I PLP-dependent aspartate aminotransferase-like (Major domain)"/>
    <property type="match status" value="1"/>
</dbReference>
<sequence length="409" mass="45149">MLGGIDGFDDSCHSAVRECHPVCFFLVHEDRYQVDSPENLTQHEQIAIDSRINLSDGHPRHDLTSSQSAVIDRLPELFRTASTEPFEKLERQALRAFMSALGQHSAPVETGRIFSLYSSSVATMALANALAELNHRVALLHPTFDNIHDILSRSVKITPIEEAVCAQARLEEIISWGATCLFITTPNNPTGWVLQQEEFERVVRVCAERNILLCLDTSFRGFDKRAQFDGYEVLHRYGAQYVVIEDTGKLWPMSELKLGILAVSEGMWPVMRKAVSDVLLTVSPLVLKLVESLSRDAAAGGLDRLHDLIAANRRRVARTVGALPGVTLPDPSSRISAARLAFPSAEAAARVSSDLLEHGIHVLPCRQFHWARPEEGGYLFRVALARNPDVIEAAMSRLSAAVKSSVGLD</sequence>
<evidence type="ECO:0000259" key="1">
    <source>
        <dbReference type="Pfam" id="PF00155"/>
    </source>
</evidence>
<dbReference type="InterPro" id="IPR004839">
    <property type="entry name" value="Aminotransferase_I/II_large"/>
</dbReference>
<reference evidence="2" key="1">
    <citation type="submission" date="2024-05" db="EMBL/GenBank/DDBJ databases">
        <title>30 novel species of actinomycetes from the DSMZ collection.</title>
        <authorList>
            <person name="Nouioui I."/>
        </authorList>
    </citation>
    <scope>NUCLEOTIDE SEQUENCE</scope>
    <source>
        <strain evidence="2">DSM 41529</strain>
    </source>
</reference>
<evidence type="ECO:0000313" key="2">
    <source>
        <dbReference type="EMBL" id="MDT0543961.1"/>
    </source>
</evidence>
<dbReference type="Proteomes" id="UP001180754">
    <property type="component" value="Unassembled WGS sequence"/>
</dbReference>
<proteinExistence type="predicted"/>
<keyword evidence="2" id="KW-0032">Aminotransferase</keyword>